<proteinExistence type="inferred from homology"/>
<gene>
    <name evidence="6" type="ORF">PENANT_c001G05995</name>
</gene>
<feature type="domain" description="Peptidase S33 tripeptidyl aminopeptidase-like C-terminal" evidence="5">
    <location>
        <begin position="505"/>
        <end position="605"/>
    </location>
</feature>
<evidence type="ECO:0000259" key="5">
    <source>
        <dbReference type="Pfam" id="PF08386"/>
    </source>
</evidence>
<comment type="caution">
    <text evidence="6">The sequence shown here is derived from an EMBL/GenBank/DDBJ whole genome shotgun (WGS) entry which is preliminary data.</text>
</comment>
<dbReference type="EMBL" id="MDYN01000001">
    <property type="protein sequence ID" value="OQD90685.1"/>
    <property type="molecule type" value="Genomic_DNA"/>
</dbReference>
<protein>
    <recommendedName>
        <fullName evidence="8">Peptidase S33 tripeptidyl aminopeptidase-like C-terminal domain-containing protein</fullName>
    </recommendedName>
</protein>
<dbReference type="PANTHER" id="PTHR43248">
    <property type="entry name" value="2-SUCCINYL-6-HYDROXY-2,4-CYCLOHEXADIENE-1-CARBOXYLATE SYNTHASE"/>
    <property type="match status" value="1"/>
</dbReference>
<evidence type="ECO:0000256" key="1">
    <source>
        <dbReference type="ARBA" id="ARBA00010088"/>
    </source>
</evidence>
<keyword evidence="7" id="KW-1185">Reference proteome</keyword>
<evidence type="ECO:0000313" key="7">
    <source>
        <dbReference type="Proteomes" id="UP000191672"/>
    </source>
</evidence>
<dbReference type="Gene3D" id="3.40.50.1820">
    <property type="entry name" value="alpha/beta hydrolase"/>
    <property type="match status" value="1"/>
</dbReference>
<dbReference type="InterPro" id="IPR029058">
    <property type="entry name" value="AB_hydrolase_fold"/>
</dbReference>
<dbReference type="InterPro" id="IPR000073">
    <property type="entry name" value="AB_hydrolase_1"/>
</dbReference>
<comment type="similarity">
    <text evidence="1">Belongs to the peptidase S33 family.</text>
</comment>
<dbReference type="STRING" id="416450.A0A1V6QNC0"/>
<dbReference type="InterPro" id="IPR051601">
    <property type="entry name" value="Serine_prot/Carboxylest_S33"/>
</dbReference>
<reference evidence="7" key="1">
    <citation type="journal article" date="2017" name="Nat. Microbiol.">
        <title>Global analysis of biosynthetic gene clusters reveals vast potential of secondary metabolite production in Penicillium species.</title>
        <authorList>
            <person name="Nielsen J.C."/>
            <person name="Grijseels S."/>
            <person name="Prigent S."/>
            <person name="Ji B."/>
            <person name="Dainat J."/>
            <person name="Nielsen K.F."/>
            <person name="Frisvad J.C."/>
            <person name="Workman M."/>
            <person name="Nielsen J."/>
        </authorList>
    </citation>
    <scope>NUCLEOTIDE SEQUENCE [LARGE SCALE GENOMIC DNA]</scope>
    <source>
        <strain evidence="7">IBT 31811</strain>
    </source>
</reference>
<dbReference type="PANTHER" id="PTHR43248:SF25">
    <property type="entry name" value="AB HYDROLASE-1 DOMAIN-CONTAINING PROTEIN-RELATED"/>
    <property type="match status" value="1"/>
</dbReference>
<keyword evidence="2" id="KW-0378">Hydrolase</keyword>
<dbReference type="Pfam" id="PF08386">
    <property type="entry name" value="Abhydrolase_4"/>
    <property type="match status" value="1"/>
</dbReference>
<evidence type="ECO:0000256" key="3">
    <source>
        <dbReference type="SAM" id="SignalP"/>
    </source>
</evidence>
<dbReference type="Pfam" id="PF00561">
    <property type="entry name" value="Abhydrolase_1"/>
    <property type="match status" value="1"/>
</dbReference>
<name>A0A1V6QNC0_9EURO</name>
<dbReference type="SUPFAM" id="SSF53474">
    <property type="entry name" value="alpha/beta-Hydrolases"/>
    <property type="match status" value="1"/>
</dbReference>
<evidence type="ECO:0000256" key="2">
    <source>
        <dbReference type="ARBA" id="ARBA00022801"/>
    </source>
</evidence>
<dbReference type="AlphaFoldDB" id="A0A1V6QNC0"/>
<dbReference type="GO" id="GO:0016787">
    <property type="term" value="F:hydrolase activity"/>
    <property type="evidence" value="ECO:0007669"/>
    <property type="project" value="UniProtKB-KW"/>
</dbReference>
<evidence type="ECO:0000313" key="6">
    <source>
        <dbReference type="EMBL" id="OQD90685.1"/>
    </source>
</evidence>
<organism evidence="6 7">
    <name type="scientific">Penicillium antarcticum</name>
    <dbReference type="NCBI Taxonomy" id="416450"/>
    <lineage>
        <taxon>Eukaryota</taxon>
        <taxon>Fungi</taxon>
        <taxon>Dikarya</taxon>
        <taxon>Ascomycota</taxon>
        <taxon>Pezizomycotina</taxon>
        <taxon>Eurotiomycetes</taxon>
        <taxon>Eurotiomycetidae</taxon>
        <taxon>Eurotiales</taxon>
        <taxon>Aspergillaceae</taxon>
        <taxon>Penicillium</taxon>
    </lineage>
</organism>
<dbReference type="InterPro" id="IPR013595">
    <property type="entry name" value="Pept_S33_TAP-like_C"/>
</dbReference>
<feature type="chain" id="PRO_5012235316" description="Peptidase S33 tripeptidyl aminopeptidase-like C-terminal domain-containing protein" evidence="3">
    <location>
        <begin position="34"/>
        <end position="649"/>
    </location>
</feature>
<evidence type="ECO:0000259" key="4">
    <source>
        <dbReference type="Pfam" id="PF00561"/>
    </source>
</evidence>
<evidence type="ECO:0008006" key="8">
    <source>
        <dbReference type="Google" id="ProtNLM"/>
    </source>
</evidence>
<dbReference type="GO" id="GO:0072330">
    <property type="term" value="P:monocarboxylic acid biosynthetic process"/>
    <property type="evidence" value="ECO:0007669"/>
    <property type="project" value="UniProtKB-ARBA"/>
</dbReference>
<accession>A0A1V6QNC0</accession>
<keyword evidence="3" id="KW-0732">Signal</keyword>
<feature type="signal peptide" evidence="3">
    <location>
        <begin position="1"/>
        <end position="33"/>
    </location>
</feature>
<dbReference type="Proteomes" id="UP000191672">
    <property type="component" value="Unassembled WGS sequence"/>
</dbReference>
<feature type="domain" description="AB hydrolase-1" evidence="4">
    <location>
        <begin position="110"/>
        <end position="319"/>
    </location>
</feature>
<sequence>MEKSRLPPRPRYTRWGLPLAAVLTFLLWPVPWPSPSRTWISPDVPVPLTWDEIMPAQSLEYHNCGGDFQCARLEVPMDYNRTDGKGRTFALAVVRLPAKVPVTDPRYGGAILINPGGPGGSGTMQAFVSGPDLQLIVDAEGDPGEARDNTTDKYFDIVGFDPRGAGSTTPPVMCFPDPVSQRNWELQIATEGMLGSGWDALQRNWQRTEALNSGCSVYDMSSLGTDEPMMSYVNTRLVAEDMLTIMERHGEWREKQGQEASKAFRCHTSDEALAVLERTRRRRGEEPLLYWGRSYGTLLGSTFASLFPDRVNRAVLDGVVDMFKYYQGAGKNAITDADAIFERFGQYCNEAGLAGCPFYIDGGADAIKEAFLQLEKQILNASIPVMASATRGPEVVTWTDIKAMQRVAVYQPLLAFPLLARRMRELSKGNAVPAADFKHENHFGACPSNACSRAGPWSAECARAQDNGLYAMSAILCSDAEFLTTMGMEEFTGMWNELAADSSSLGDYWAQMQLSCVGWKAKPKYPFEGPWGANTAHPLLFVSNTLDPVTPLHSAQHMNRMFPGSGLIQQESEGHTTIAAPSICIAKAIRNYFQTGALPAAGTLCQADLKPLVGSPNQVATLSERLSPADRKLFKALMAEVERGPMFPV</sequence>
<dbReference type="GO" id="GO:0017000">
    <property type="term" value="P:antibiotic biosynthetic process"/>
    <property type="evidence" value="ECO:0007669"/>
    <property type="project" value="UniProtKB-ARBA"/>
</dbReference>